<reference evidence="1 2" key="1">
    <citation type="submission" date="2013-11" db="EMBL/GenBank/DDBJ databases">
        <title>The Genome Sequence of Phytophthora parasitica P1569.</title>
        <authorList>
            <consortium name="The Broad Institute Genomics Platform"/>
            <person name="Russ C."/>
            <person name="Tyler B."/>
            <person name="Panabieres F."/>
            <person name="Shan W."/>
            <person name="Tripathy S."/>
            <person name="Grunwald N."/>
            <person name="Machado M."/>
            <person name="Johnson C.S."/>
            <person name="Arredondo F."/>
            <person name="Hong C."/>
            <person name="Coffey M."/>
            <person name="Young S.K."/>
            <person name="Zeng Q."/>
            <person name="Gargeya S."/>
            <person name="Fitzgerald M."/>
            <person name="Abouelleil A."/>
            <person name="Alvarado L."/>
            <person name="Chapman S.B."/>
            <person name="Gainer-Dewar J."/>
            <person name="Goldberg J."/>
            <person name="Griggs A."/>
            <person name="Gujja S."/>
            <person name="Hansen M."/>
            <person name="Howarth C."/>
            <person name="Imamovic A."/>
            <person name="Ireland A."/>
            <person name="Larimer J."/>
            <person name="McCowan C."/>
            <person name="Murphy C."/>
            <person name="Pearson M."/>
            <person name="Poon T.W."/>
            <person name="Priest M."/>
            <person name="Roberts A."/>
            <person name="Saif S."/>
            <person name="Shea T."/>
            <person name="Sykes S."/>
            <person name="Wortman J."/>
            <person name="Nusbaum C."/>
            <person name="Birren B."/>
        </authorList>
    </citation>
    <scope>NUCLEOTIDE SEQUENCE [LARGE SCALE GENOMIC DNA]</scope>
    <source>
        <strain evidence="1 2">P1569</strain>
    </source>
</reference>
<dbReference type="HOGENOM" id="CLU_3054522_0_0_1"/>
<sequence length="54" mass="6131">MTTNQSQDSVEVDRMLAKYVDDFNEKNPDTNVPRPGMQVVFQTAPTTPARVYRA</sequence>
<proteinExistence type="predicted"/>
<organism evidence="1 2">
    <name type="scientific">Phytophthora nicotianae P1569</name>
    <dbReference type="NCBI Taxonomy" id="1317065"/>
    <lineage>
        <taxon>Eukaryota</taxon>
        <taxon>Sar</taxon>
        <taxon>Stramenopiles</taxon>
        <taxon>Oomycota</taxon>
        <taxon>Peronosporomycetes</taxon>
        <taxon>Peronosporales</taxon>
        <taxon>Peronosporaceae</taxon>
        <taxon>Phytophthora</taxon>
    </lineage>
</organism>
<comment type="caution">
    <text evidence="1">The sequence shown here is derived from an EMBL/GenBank/DDBJ whole genome shotgun (WGS) entry which is preliminary data.</text>
</comment>
<dbReference type="AlphaFoldDB" id="V9FYY8"/>
<name>V9FYY8_PHYNI</name>
<gene>
    <name evidence="1" type="ORF">F443_01390</name>
</gene>
<keyword evidence="2" id="KW-1185">Reference proteome</keyword>
<evidence type="ECO:0000313" key="2">
    <source>
        <dbReference type="Proteomes" id="UP000018721"/>
    </source>
</evidence>
<dbReference type="Proteomes" id="UP000018721">
    <property type="component" value="Unassembled WGS sequence"/>
</dbReference>
<protein>
    <submittedName>
        <fullName evidence="1">Uncharacterized protein</fullName>
    </submittedName>
</protein>
<dbReference type="EMBL" id="ANIZ01000216">
    <property type="protein sequence ID" value="ETI55983.1"/>
    <property type="molecule type" value="Genomic_DNA"/>
</dbReference>
<evidence type="ECO:0000313" key="1">
    <source>
        <dbReference type="EMBL" id="ETI55983.1"/>
    </source>
</evidence>
<accession>V9FYY8</accession>